<dbReference type="AlphaFoldDB" id="A0AAD7MYI8"/>
<dbReference type="Proteomes" id="UP001215280">
    <property type="component" value="Unassembled WGS sequence"/>
</dbReference>
<sequence>MGRPLFTLVVLHCHPSRFLRSPAPASAGLPGSLSRLGCCGPAACIRLPRPSGPACAIFLVRFKTSAPHVTFPRTPGLPALFHSVPDTDPDVPSLYRPTAVCFSLVPHVRTPGLSPWLFHPSGFFAAWNLRTVRALPLQDITSPPVTAVDRPLHLARLGPAPFPCPPPARPAVSPFPALYRPLLHVWIPGYLHIVPLLKGSVDGSVPRCSHVYPTGRHCSCPHAHCRRLISILGFQMCFTRFHSHCLGCTALVHVSNYISSVPHIRA</sequence>
<evidence type="ECO:0000313" key="1">
    <source>
        <dbReference type="EMBL" id="KAJ7737815.1"/>
    </source>
</evidence>
<keyword evidence="2" id="KW-1185">Reference proteome</keyword>
<proteinExistence type="predicted"/>
<dbReference type="EMBL" id="JARJLG010000141">
    <property type="protein sequence ID" value="KAJ7737815.1"/>
    <property type="molecule type" value="Genomic_DNA"/>
</dbReference>
<reference evidence="1" key="1">
    <citation type="submission" date="2023-03" db="EMBL/GenBank/DDBJ databases">
        <title>Massive genome expansion in bonnet fungi (Mycena s.s.) driven by repeated elements and novel gene families across ecological guilds.</title>
        <authorList>
            <consortium name="Lawrence Berkeley National Laboratory"/>
            <person name="Harder C.B."/>
            <person name="Miyauchi S."/>
            <person name="Viragh M."/>
            <person name="Kuo A."/>
            <person name="Thoen E."/>
            <person name="Andreopoulos B."/>
            <person name="Lu D."/>
            <person name="Skrede I."/>
            <person name="Drula E."/>
            <person name="Henrissat B."/>
            <person name="Morin E."/>
            <person name="Kohler A."/>
            <person name="Barry K."/>
            <person name="LaButti K."/>
            <person name="Morin E."/>
            <person name="Salamov A."/>
            <person name="Lipzen A."/>
            <person name="Mereny Z."/>
            <person name="Hegedus B."/>
            <person name="Baldrian P."/>
            <person name="Stursova M."/>
            <person name="Weitz H."/>
            <person name="Taylor A."/>
            <person name="Grigoriev I.V."/>
            <person name="Nagy L.G."/>
            <person name="Martin F."/>
            <person name="Kauserud H."/>
        </authorList>
    </citation>
    <scope>NUCLEOTIDE SEQUENCE</scope>
    <source>
        <strain evidence="1">CBHHK188m</strain>
    </source>
</reference>
<name>A0AAD7MYI8_9AGAR</name>
<evidence type="ECO:0000313" key="2">
    <source>
        <dbReference type="Proteomes" id="UP001215280"/>
    </source>
</evidence>
<gene>
    <name evidence="1" type="ORF">DFH07DRAFT_841901</name>
</gene>
<protein>
    <submittedName>
        <fullName evidence="1">Uncharacterized protein</fullName>
    </submittedName>
</protein>
<organism evidence="1 2">
    <name type="scientific">Mycena maculata</name>
    <dbReference type="NCBI Taxonomy" id="230809"/>
    <lineage>
        <taxon>Eukaryota</taxon>
        <taxon>Fungi</taxon>
        <taxon>Dikarya</taxon>
        <taxon>Basidiomycota</taxon>
        <taxon>Agaricomycotina</taxon>
        <taxon>Agaricomycetes</taxon>
        <taxon>Agaricomycetidae</taxon>
        <taxon>Agaricales</taxon>
        <taxon>Marasmiineae</taxon>
        <taxon>Mycenaceae</taxon>
        <taxon>Mycena</taxon>
    </lineage>
</organism>
<comment type="caution">
    <text evidence="1">The sequence shown here is derived from an EMBL/GenBank/DDBJ whole genome shotgun (WGS) entry which is preliminary data.</text>
</comment>
<accession>A0AAD7MYI8</accession>